<comment type="catalytic activity">
    <reaction evidence="11">
        <text>DNA(n) + a 2'-deoxyribonucleoside 5'-triphosphate = DNA(n+1) + diphosphate</text>
        <dbReference type="Rhea" id="RHEA:22508"/>
        <dbReference type="Rhea" id="RHEA-COMP:17339"/>
        <dbReference type="Rhea" id="RHEA-COMP:17340"/>
        <dbReference type="ChEBI" id="CHEBI:33019"/>
        <dbReference type="ChEBI" id="CHEBI:61560"/>
        <dbReference type="ChEBI" id="CHEBI:173112"/>
        <dbReference type="EC" id="2.7.7.7"/>
    </reaction>
</comment>
<keyword evidence="3" id="KW-0808">Transferase</keyword>
<keyword evidence="5" id="KW-0235">DNA replication</keyword>
<dbReference type="CDD" id="cd18137">
    <property type="entry name" value="HLD_clamp_pol_III_gamma_tau"/>
    <property type="match status" value="1"/>
</dbReference>
<evidence type="ECO:0000256" key="10">
    <source>
        <dbReference type="ARBA" id="ARBA00022932"/>
    </source>
</evidence>
<keyword evidence="4" id="KW-0548">Nucleotidyltransferase</keyword>
<dbReference type="GO" id="GO:0046872">
    <property type="term" value="F:metal ion binding"/>
    <property type="evidence" value="ECO:0007669"/>
    <property type="project" value="UniProtKB-KW"/>
</dbReference>
<dbReference type="InterPro" id="IPR012763">
    <property type="entry name" value="DNA_pol_III_sug/sutau_N"/>
</dbReference>
<dbReference type="InterPro" id="IPR005790">
    <property type="entry name" value="DNA_polIII_delta"/>
</dbReference>
<comment type="caution">
    <text evidence="13">The sequence shown here is derived from an EMBL/GenBank/DDBJ whole genome shotgun (WGS) entry which is preliminary data.</text>
</comment>
<dbReference type="Pfam" id="PF12169">
    <property type="entry name" value="DNA_pol3_gamma3"/>
    <property type="match status" value="1"/>
</dbReference>
<dbReference type="InterPro" id="IPR027417">
    <property type="entry name" value="P-loop_NTPase"/>
</dbReference>
<keyword evidence="6" id="KW-0479">Metal-binding</keyword>
<dbReference type="SUPFAM" id="SSF52540">
    <property type="entry name" value="P-loop containing nucleoside triphosphate hydrolases"/>
    <property type="match status" value="1"/>
</dbReference>
<dbReference type="FunFam" id="1.10.8.60:FF:000013">
    <property type="entry name" value="DNA polymerase III subunit gamma/tau"/>
    <property type="match status" value="1"/>
</dbReference>
<dbReference type="Pfam" id="PF13177">
    <property type="entry name" value="DNA_pol3_delta2"/>
    <property type="match status" value="1"/>
</dbReference>
<sequence>AHAYIFAGPRGVGKTTVARILARALNCEQGPTPTPCNECTPCREIIEDRSMDVMEIDGASNRGIEDVRNIRENVKYAPVHGKYRIYIIDEVHMLTREAFNALLKTLEEPPSHVLFIFATTEFQKIPATITSRCQRFDFRRLPLREIVDQLKKICAAEKITLTDEAMILIAKRAEGSMRDAESLLDQLVSFCSGGIDTQDVLDVIGMIREDIYFSCSDAVIKGKLAEGFAIAQKIFDEGYDPGEFINGLLEHFRNLIVVHLAGNAKMIETS</sequence>
<dbReference type="InterPro" id="IPR022754">
    <property type="entry name" value="DNA_pol_III_gamma-3"/>
</dbReference>
<dbReference type="GO" id="GO:0006261">
    <property type="term" value="P:DNA-templated DNA replication"/>
    <property type="evidence" value="ECO:0007669"/>
    <property type="project" value="TreeGrafter"/>
</dbReference>
<dbReference type="InterPro" id="IPR008921">
    <property type="entry name" value="DNA_pol3_clamp-load_cplx_C"/>
</dbReference>
<evidence type="ECO:0000256" key="4">
    <source>
        <dbReference type="ARBA" id="ARBA00022695"/>
    </source>
</evidence>
<evidence type="ECO:0000256" key="1">
    <source>
        <dbReference type="ARBA" id="ARBA00006360"/>
    </source>
</evidence>
<dbReference type="GO" id="GO:0005524">
    <property type="term" value="F:ATP binding"/>
    <property type="evidence" value="ECO:0007669"/>
    <property type="project" value="UniProtKB-KW"/>
</dbReference>
<evidence type="ECO:0000256" key="3">
    <source>
        <dbReference type="ARBA" id="ARBA00022679"/>
    </source>
</evidence>
<feature type="non-terminal residue" evidence="13">
    <location>
        <position position="1"/>
    </location>
</feature>
<dbReference type="PRINTS" id="PR00300">
    <property type="entry name" value="CLPPROTEASEA"/>
</dbReference>
<feature type="domain" description="AAA+ ATPase" evidence="12">
    <location>
        <begin position="2"/>
        <end position="142"/>
    </location>
</feature>
<reference evidence="13" key="1">
    <citation type="journal article" date="2014" name="Front. Microbiol.">
        <title>High frequency of phylogenetically diverse reductive dehalogenase-homologous genes in deep subseafloor sedimentary metagenomes.</title>
        <authorList>
            <person name="Kawai M."/>
            <person name="Futagami T."/>
            <person name="Toyoda A."/>
            <person name="Takaki Y."/>
            <person name="Nishi S."/>
            <person name="Hori S."/>
            <person name="Arai W."/>
            <person name="Tsubouchi T."/>
            <person name="Morono Y."/>
            <person name="Uchiyama I."/>
            <person name="Ito T."/>
            <person name="Fujiyama A."/>
            <person name="Inagaki F."/>
            <person name="Takami H."/>
        </authorList>
    </citation>
    <scope>NUCLEOTIDE SEQUENCE</scope>
    <source>
        <strain evidence="13">Expedition CK06-06</strain>
    </source>
</reference>
<evidence type="ECO:0000256" key="2">
    <source>
        <dbReference type="ARBA" id="ARBA00012417"/>
    </source>
</evidence>
<dbReference type="EC" id="2.7.7.7" evidence="2"/>
<evidence type="ECO:0000259" key="12">
    <source>
        <dbReference type="SMART" id="SM00382"/>
    </source>
</evidence>
<feature type="non-terminal residue" evidence="13">
    <location>
        <position position="270"/>
    </location>
</feature>
<dbReference type="GO" id="GO:0009360">
    <property type="term" value="C:DNA polymerase III complex"/>
    <property type="evidence" value="ECO:0007669"/>
    <property type="project" value="InterPro"/>
</dbReference>
<evidence type="ECO:0000256" key="7">
    <source>
        <dbReference type="ARBA" id="ARBA00022741"/>
    </source>
</evidence>
<gene>
    <name evidence="13" type="ORF">S01H1_35804</name>
</gene>
<keyword evidence="8" id="KW-0862">Zinc</keyword>
<dbReference type="Gene3D" id="1.20.272.10">
    <property type="match status" value="1"/>
</dbReference>
<evidence type="ECO:0000256" key="6">
    <source>
        <dbReference type="ARBA" id="ARBA00022723"/>
    </source>
</evidence>
<dbReference type="PANTHER" id="PTHR11669">
    <property type="entry name" value="REPLICATION FACTOR C / DNA POLYMERASE III GAMMA-TAU SUBUNIT"/>
    <property type="match status" value="1"/>
</dbReference>
<dbReference type="SUPFAM" id="SSF48019">
    <property type="entry name" value="post-AAA+ oligomerization domain-like"/>
    <property type="match status" value="1"/>
</dbReference>
<dbReference type="GO" id="GO:0003887">
    <property type="term" value="F:DNA-directed DNA polymerase activity"/>
    <property type="evidence" value="ECO:0007669"/>
    <property type="project" value="UniProtKB-KW"/>
</dbReference>
<proteinExistence type="inferred from homology"/>
<dbReference type="EMBL" id="BARS01022387">
    <property type="protein sequence ID" value="GAG13479.1"/>
    <property type="molecule type" value="Genomic_DNA"/>
</dbReference>
<dbReference type="InterPro" id="IPR001270">
    <property type="entry name" value="ClpA/B"/>
</dbReference>
<keyword evidence="10" id="KW-0239">DNA-directed DNA polymerase</keyword>
<dbReference type="InterPro" id="IPR050238">
    <property type="entry name" value="DNA_Rep/Repair_Clamp_Loader"/>
</dbReference>
<dbReference type="AlphaFoldDB" id="X0V5N6"/>
<dbReference type="GO" id="GO:0003677">
    <property type="term" value="F:DNA binding"/>
    <property type="evidence" value="ECO:0007669"/>
    <property type="project" value="InterPro"/>
</dbReference>
<dbReference type="PANTHER" id="PTHR11669:SF0">
    <property type="entry name" value="PROTEIN STICHEL-LIKE 2"/>
    <property type="match status" value="1"/>
</dbReference>
<dbReference type="Pfam" id="PF22608">
    <property type="entry name" value="DNAX_ATPase_lid"/>
    <property type="match status" value="1"/>
</dbReference>
<evidence type="ECO:0000313" key="13">
    <source>
        <dbReference type="EMBL" id="GAG13479.1"/>
    </source>
</evidence>
<evidence type="ECO:0000256" key="9">
    <source>
        <dbReference type="ARBA" id="ARBA00022840"/>
    </source>
</evidence>
<evidence type="ECO:0000256" key="11">
    <source>
        <dbReference type="ARBA" id="ARBA00049244"/>
    </source>
</evidence>
<dbReference type="InterPro" id="IPR045085">
    <property type="entry name" value="HLD_clamp_pol_III_gamma_tau"/>
</dbReference>
<evidence type="ECO:0000256" key="8">
    <source>
        <dbReference type="ARBA" id="ARBA00022833"/>
    </source>
</evidence>
<keyword evidence="7" id="KW-0547">Nucleotide-binding</keyword>
<dbReference type="Gene3D" id="1.10.8.60">
    <property type="match status" value="1"/>
</dbReference>
<dbReference type="InterPro" id="IPR003593">
    <property type="entry name" value="AAA+_ATPase"/>
</dbReference>
<protein>
    <recommendedName>
        <fullName evidence="2">DNA-directed DNA polymerase</fullName>
        <ecNumber evidence="2">2.7.7.7</ecNumber>
    </recommendedName>
</protein>
<dbReference type="SMART" id="SM00382">
    <property type="entry name" value="AAA"/>
    <property type="match status" value="1"/>
</dbReference>
<comment type="similarity">
    <text evidence="1">Belongs to the DnaX/STICHEL family.</text>
</comment>
<dbReference type="CDD" id="cd00009">
    <property type="entry name" value="AAA"/>
    <property type="match status" value="1"/>
</dbReference>
<accession>X0V5N6</accession>
<dbReference type="NCBIfam" id="TIGR02397">
    <property type="entry name" value="dnaX_nterm"/>
    <property type="match status" value="1"/>
</dbReference>
<keyword evidence="9" id="KW-0067">ATP-binding</keyword>
<dbReference type="Gene3D" id="3.40.50.300">
    <property type="entry name" value="P-loop containing nucleotide triphosphate hydrolases"/>
    <property type="match status" value="1"/>
</dbReference>
<organism evidence="13">
    <name type="scientific">marine sediment metagenome</name>
    <dbReference type="NCBI Taxonomy" id="412755"/>
    <lineage>
        <taxon>unclassified sequences</taxon>
        <taxon>metagenomes</taxon>
        <taxon>ecological metagenomes</taxon>
    </lineage>
</organism>
<name>X0V5N6_9ZZZZ</name>
<dbReference type="NCBIfam" id="TIGR01128">
    <property type="entry name" value="holA"/>
    <property type="match status" value="1"/>
</dbReference>
<evidence type="ECO:0000256" key="5">
    <source>
        <dbReference type="ARBA" id="ARBA00022705"/>
    </source>
</evidence>